<keyword evidence="6 13" id="KW-0732">Signal</keyword>
<comment type="similarity">
    <text evidence="2">Belongs to the TonB-dependent receptor family. Hemoglobin/haptoglobin binding protein subfamily.</text>
</comment>
<organism evidence="16 17">
    <name type="scientific">Pleionea mediterranea</name>
    <dbReference type="NCBI Taxonomy" id="523701"/>
    <lineage>
        <taxon>Bacteria</taxon>
        <taxon>Pseudomonadati</taxon>
        <taxon>Pseudomonadota</taxon>
        <taxon>Gammaproteobacteria</taxon>
        <taxon>Oceanospirillales</taxon>
        <taxon>Pleioneaceae</taxon>
        <taxon>Pleionea</taxon>
    </lineage>
</organism>
<dbReference type="AlphaFoldDB" id="A0A316FWN2"/>
<dbReference type="RefSeq" id="WP_109762792.1">
    <property type="nucleotide sequence ID" value="NZ_QGGU01000004.1"/>
</dbReference>
<dbReference type="InterPro" id="IPR037066">
    <property type="entry name" value="Plug_dom_sf"/>
</dbReference>
<feature type="domain" description="TonB-dependent receptor-like beta-barrel" evidence="14">
    <location>
        <begin position="287"/>
        <end position="618"/>
    </location>
</feature>
<dbReference type="Pfam" id="PF00593">
    <property type="entry name" value="TonB_dep_Rec_b-barrel"/>
    <property type="match status" value="1"/>
</dbReference>
<evidence type="ECO:0000313" key="17">
    <source>
        <dbReference type="Proteomes" id="UP000245790"/>
    </source>
</evidence>
<feature type="chain" id="PRO_5016274231" evidence="13">
    <location>
        <begin position="27"/>
        <end position="653"/>
    </location>
</feature>
<evidence type="ECO:0000256" key="4">
    <source>
        <dbReference type="ARBA" id="ARBA00022452"/>
    </source>
</evidence>
<dbReference type="PROSITE" id="PS52016">
    <property type="entry name" value="TONB_DEPENDENT_REC_3"/>
    <property type="match status" value="1"/>
</dbReference>
<evidence type="ECO:0000256" key="10">
    <source>
        <dbReference type="ARBA" id="ARBA00023237"/>
    </source>
</evidence>
<keyword evidence="8 11" id="KW-0472">Membrane</keyword>
<dbReference type="PANTHER" id="PTHR30069:SF29">
    <property type="entry name" value="HEMOGLOBIN AND HEMOGLOBIN-HAPTOGLOBIN-BINDING PROTEIN 1-RELATED"/>
    <property type="match status" value="1"/>
</dbReference>
<dbReference type="PANTHER" id="PTHR30069">
    <property type="entry name" value="TONB-DEPENDENT OUTER MEMBRANE RECEPTOR"/>
    <property type="match status" value="1"/>
</dbReference>
<dbReference type="EMBL" id="QGGU01000004">
    <property type="protein sequence ID" value="PWK52803.1"/>
    <property type="molecule type" value="Genomic_DNA"/>
</dbReference>
<evidence type="ECO:0000259" key="15">
    <source>
        <dbReference type="Pfam" id="PF07715"/>
    </source>
</evidence>
<protein>
    <submittedName>
        <fullName evidence="16">Outer membrane receptor for ferrienterochelin and colicin</fullName>
    </submittedName>
</protein>
<keyword evidence="4 11" id="KW-1134">Transmembrane beta strand</keyword>
<dbReference type="Pfam" id="PF07715">
    <property type="entry name" value="Plug"/>
    <property type="match status" value="1"/>
</dbReference>
<name>A0A316FWN2_9GAMM</name>
<keyword evidence="17" id="KW-1185">Reference proteome</keyword>
<evidence type="ECO:0000256" key="6">
    <source>
        <dbReference type="ARBA" id="ARBA00022729"/>
    </source>
</evidence>
<dbReference type="GO" id="GO:0015344">
    <property type="term" value="F:siderophore uptake transmembrane transporter activity"/>
    <property type="evidence" value="ECO:0007669"/>
    <property type="project" value="TreeGrafter"/>
</dbReference>
<dbReference type="InterPro" id="IPR036942">
    <property type="entry name" value="Beta-barrel_TonB_sf"/>
</dbReference>
<comment type="subcellular location">
    <subcellularLocation>
        <location evidence="1 11">Cell outer membrane</location>
        <topology evidence="1 11">Multi-pass membrane protein</topology>
    </subcellularLocation>
</comment>
<sequence>MLQGLTGSVYRCLLIGLSLTCVTVYADTEHDGKLFDYTLEQLLNTKVSVASYEQQKIVEAPLIVSRYSRKTLEKMGVQSLEEMIGFVPGLLLQHTQSNNSAIMSRGLVDSFNQKILFLLDGVPYWAPSHSAIPLHGIPFNAISHIEVIRGPAAVYYGTNASAGVINIITYQSTNSQLRGQFGEAISNAQLVFNKNSDAYWLTLSAEKQNDSGQQAYIENISPNFGLPDETEFIQSMDKQSVLLRAGFDHFSFMLQAFESISNDLDNTISVPALLTEGLTYRGKLAHVDYSSEIGNTEFTLSADYNQFSLKFPIRNSLVSLGQSGNGGFRFQDESDNYRWRTAAKANTHINHHYSILWGYEYEFRQTSEYQVYNQQNNATLVPIMQARDLNEQALFFQNDLTFNNWRFILGGRYVSNQNSREHFSPQASAIYQLNHHQSIKLLFAEGFNSPNFVQQGINFGPALQGNPDLTAEKIRTFDLAYTYSSNHQLFVANLFYVKADDLIQRNISSGIIQFDNTGEIKRSGFELDYQWEGEALTLFANASYLHQGDSIQDDMAAGVSPKTMLSIGVLYPVNDSHSLGLSDQFVSSRAMANSHQLLNIHYQYQHENIDVFLTAKNLLDEDLISTDIQNFTQDQLITNQQGFYWLAGIRFNF</sequence>
<keyword evidence="3 11" id="KW-0813">Transport</keyword>
<feature type="domain" description="TonB-dependent receptor plug" evidence="15">
    <location>
        <begin position="58"/>
        <end position="164"/>
    </location>
</feature>
<gene>
    <name evidence="16" type="ORF">C8D97_10421</name>
</gene>
<evidence type="ECO:0000259" key="14">
    <source>
        <dbReference type="Pfam" id="PF00593"/>
    </source>
</evidence>
<evidence type="ECO:0000256" key="1">
    <source>
        <dbReference type="ARBA" id="ARBA00004571"/>
    </source>
</evidence>
<dbReference type="InterPro" id="IPR012910">
    <property type="entry name" value="Plug_dom"/>
</dbReference>
<evidence type="ECO:0000313" key="16">
    <source>
        <dbReference type="EMBL" id="PWK52803.1"/>
    </source>
</evidence>
<evidence type="ECO:0000256" key="13">
    <source>
        <dbReference type="SAM" id="SignalP"/>
    </source>
</evidence>
<dbReference type="OrthoDB" id="9760620at2"/>
<keyword evidence="5 11" id="KW-0812">Transmembrane</keyword>
<dbReference type="Proteomes" id="UP000245790">
    <property type="component" value="Unassembled WGS sequence"/>
</dbReference>
<comment type="caution">
    <text evidence="16">The sequence shown here is derived from an EMBL/GenBank/DDBJ whole genome shotgun (WGS) entry which is preliminary data.</text>
</comment>
<proteinExistence type="inferred from homology"/>
<evidence type="ECO:0000256" key="8">
    <source>
        <dbReference type="ARBA" id="ARBA00023136"/>
    </source>
</evidence>
<dbReference type="GO" id="GO:0044718">
    <property type="term" value="P:siderophore transmembrane transport"/>
    <property type="evidence" value="ECO:0007669"/>
    <property type="project" value="TreeGrafter"/>
</dbReference>
<dbReference type="Gene3D" id="2.170.130.10">
    <property type="entry name" value="TonB-dependent receptor, plug domain"/>
    <property type="match status" value="1"/>
</dbReference>
<keyword evidence="7 12" id="KW-0798">TonB box</keyword>
<dbReference type="InterPro" id="IPR039426">
    <property type="entry name" value="TonB-dep_rcpt-like"/>
</dbReference>
<reference evidence="16 17" key="1">
    <citation type="submission" date="2018-05" db="EMBL/GenBank/DDBJ databases">
        <title>Genomic Encyclopedia of Type Strains, Phase IV (KMG-IV): sequencing the most valuable type-strain genomes for metagenomic binning, comparative biology and taxonomic classification.</title>
        <authorList>
            <person name="Goeker M."/>
        </authorList>
    </citation>
    <scope>NUCLEOTIDE SEQUENCE [LARGE SCALE GENOMIC DNA]</scope>
    <source>
        <strain evidence="16 17">DSM 25350</strain>
    </source>
</reference>
<keyword evidence="9 16" id="KW-0675">Receptor</keyword>
<dbReference type="GO" id="GO:0009279">
    <property type="term" value="C:cell outer membrane"/>
    <property type="evidence" value="ECO:0007669"/>
    <property type="project" value="UniProtKB-SubCell"/>
</dbReference>
<evidence type="ECO:0000256" key="3">
    <source>
        <dbReference type="ARBA" id="ARBA00022448"/>
    </source>
</evidence>
<evidence type="ECO:0000256" key="2">
    <source>
        <dbReference type="ARBA" id="ARBA00008143"/>
    </source>
</evidence>
<dbReference type="Gene3D" id="2.40.170.20">
    <property type="entry name" value="TonB-dependent receptor, beta-barrel domain"/>
    <property type="match status" value="1"/>
</dbReference>
<evidence type="ECO:0000256" key="11">
    <source>
        <dbReference type="PROSITE-ProRule" id="PRU01360"/>
    </source>
</evidence>
<evidence type="ECO:0000256" key="5">
    <source>
        <dbReference type="ARBA" id="ARBA00022692"/>
    </source>
</evidence>
<dbReference type="SUPFAM" id="SSF56935">
    <property type="entry name" value="Porins"/>
    <property type="match status" value="1"/>
</dbReference>
<dbReference type="InterPro" id="IPR000531">
    <property type="entry name" value="Beta-barrel_TonB"/>
</dbReference>
<keyword evidence="10 11" id="KW-0998">Cell outer membrane</keyword>
<feature type="signal peptide" evidence="13">
    <location>
        <begin position="1"/>
        <end position="26"/>
    </location>
</feature>
<evidence type="ECO:0000256" key="9">
    <source>
        <dbReference type="ARBA" id="ARBA00023170"/>
    </source>
</evidence>
<evidence type="ECO:0000256" key="12">
    <source>
        <dbReference type="RuleBase" id="RU003357"/>
    </source>
</evidence>
<accession>A0A316FWN2</accession>
<evidence type="ECO:0000256" key="7">
    <source>
        <dbReference type="ARBA" id="ARBA00023077"/>
    </source>
</evidence>